<keyword evidence="5" id="KW-1133">Transmembrane helix</keyword>
<organism evidence="7">
    <name type="scientific">uncultured Paludibacter sp</name>
    <dbReference type="NCBI Taxonomy" id="497635"/>
    <lineage>
        <taxon>Bacteria</taxon>
        <taxon>Pseudomonadati</taxon>
        <taxon>Bacteroidota</taxon>
        <taxon>Bacteroidia</taxon>
        <taxon>Bacteroidales</taxon>
        <taxon>Paludibacteraceae</taxon>
        <taxon>Paludibacter</taxon>
        <taxon>environmental samples</taxon>
    </lineage>
</organism>
<evidence type="ECO:0000256" key="1">
    <source>
        <dbReference type="ARBA" id="ARBA00004167"/>
    </source>
</evidence>
<evidence type="ECO:0008006" key="8">
    <source>
        <dbReference type="Google" id="ProtNLM"/>
    </source>
</evidence>
<evidence type="ECO:0000256" key="3">
    <source>
        <dbReference type="ARBA" id="ARBA00022679"/>
    </source>
</evidence>
<reference evidence="7" key="1">
    <citation type="submission" date="2018-07" db="EMBL/GenBank/DDBJ databases">
        <authorList>
            <consortium name="Genoscope - CEA"/>
            <person name="William W."/>
        </authorList>
    </citation>
    <scope>NUCLEOTIDE SEQUENCE</scope>
    <source>
        <strain evidence="7">IK1</strain>
    </source>
</reference>
<comment type="subcellular location">
    <subcellularLocation>
        <location evidence="1">Membrane</location>
        <topology evidence="1">Single-pass membrane protein</topology>
    </subcellularLocation>
</comment>
<dbReference type="InterPro" id="IPR029044">
    <property type="entry name" value="Nucleotide-diphossugar_trans"/>
</dbReference>
<protein>
    <recommendedName>
        <fullName evidence="8">Glycosyl transferase family 2</fullName>
    </recommendedName>
</protein>
<dbReference type="Pfam" id="PF01697">
    <property type="entry name" value="Glyco_transf_92"/>
    <property type="match status" value="1"/>
</dbReference>
<evidence type="ECO:0000256" key="2">
    <source>
        <dbReference type="ARBA" id="ARBA00022676"/>
    </source>
</evidence>
<dbReference type="PANTHER" id="PTHR21461:SF69">
    <property type="entry name" value="GLYCOSYLTRANSFERASE FAMILY 92 PROTEIN"/>
    <property type="match status" value="1"/>
</dbReference>
<accession>A0A653AJP1</accession>
<name>A0A653AJP1_9BACT</name>
<gene>
    <name evidence="7" type="ORF">TRIP_D440139</name>
</gene>
<sequence>MKIAPRINKVFAELIAGLIPNKMARNRWRGILRYGLYRAAKLMRRMKYDKTPPKYYLTVCAIAKNEGPYFKEWIEWHNNLGVEKFYIYDNESTDNTKETLEPYIKSGLVDYIYFPGKRQQLLAYDDCLERHRLDARWIAVIDLDEFIVPQKDTNIPEFLRRFEPYPAVEINWLIYGSGGAKEKVEGNVMDRFKYHSHPNHISNRHVKSIVNPRRVFSFIGCHEVARMSGRTVDSHGEIVKKNFRDREPQQDVIRINHYAVKSYEEFLSKRSRGRARTLKQRNLEYFRQYDLNDIKEN</sequence>
<dbReference type="GO" id="GO:0016020">
    <property type="term" value="C:membrane"/>
    <property type="evidence" value="ECO:0007669"/>
    <property type="project" value="UniProtKB-SubCell"/>
</dbReference>
<keyword evidence="4" id="KW-0812">Transmembrane</keyword>
<evidence type="ECO:0000256" key="6">
    <source>
        <dbReference type="ARBA" id="ARBA00023136"/>
    </source>
</evidence>
<dbReference type="PANTHER" id="PTHR21461">
    <property type="entry name" value="GLYCOSYLTRANSFERASE FAMILY 92 PROTEIN"/>
    <property type="match status" value="1"/>
</dbReference>
<evidence type="ECO:0000256" key="5">
    <source>
        <dbReference type="ARBA" id="ARBA00022989"/>
    </source>
</evidence>
<dbReference type="AlphaFoldDB" id="A0A653AJP1"/>
<proteinExistence type="predicted"/>
<dbReference type="InterPro" id="IPR008166">
    <property type="entry name" value="Glyco_transf_92"/>
</dbReference>
<evidence type="ECO:0000313" key="7">
    <source>
        <dbReference type="EMBL" id="VBB48121.1"/>
    </source>
</evidence>
<dbReference type="SUPFAM" id="SSF53448">
    <property type="entry name" value="Nucleotide-diphospho-sugar transferases"/>
    <property type="match status" value="1"/>
</dbReference>
<evidence type="ECO:0000256" key="4">
    <source>
        <dbReference type="ARBA" id="ARBA00022692"/>
    </source>
</evidence>
<keyword evidence="2" id="KW-0328">Glycosyltransferase</keyword>
<dbReference type="GO" id="GO:0005737">
    <property type="term" value="C:cytoplasm"/>
    <property type="evidence" value="ECO:0007669"/>
    <property type="project" value="TreeGrafter"/>
</dbReference>
<dbReference type="EMBL" id="UPXZ01000039">
    <property type="protein sequence ID" value="VBB48121.1"/>
    <property type="molecule type" value="Genomic_DNA"/>
</dbReference>
<dbReference type="GO" id="GO:0016757">
    <property type="term" value="F:glycosyltransferase activity"/>
    <property type="evidence" value="ECO:0007669"/>
    <property type="project" value="UniProtKB-KW"/>
</dbReference>
<keyword evidence="6" id="KW-0472">Membrane</keyword>
<keyword evidence="3" id="KW-0808">Transferase</keyword>